<evidence type="ECO:0000259" key="1">
    <source>
        <dbReference type="SMART" id="SM00198"/>
    </source>
</evidence>
<dbReference type="Proteomes" id="UP000821853">
    <property type="component" value="Chromosome 1"/>
</dbReference>
<name>A0A9J6FEF8_HAELO</name>
<keyword evidence="3" id="KW-1185">Reference proteome</keyword>
<comment type="caution">
    <text evidence="2">The sequence shown here is derived from an EMBL/GenBank/DDBJ whole genome shotgun (WGS) entry which is preliminary data.</text>
</comment>
<proteinExistence type="predicted"/>
<accession>A0A9J6FEF8</accession>
<dbReference type="OrthoDB" id="6433391at2759"/>
<organism evidence="2 3">
    <name type="scientific">Haemaphysalis longicornis</name>
    <name type="common">Bush tick</name>
    <dbReference type="NCBI Taxonomy" id="44386"/>
    <lineage>
        <taxon>Eukaryota</taxon>
        <taxon>Metazoa</taxon>
        <taxon>Ecdysozoa</taxon>
        <taxon>Arthropoda</taxon>
        <taxon>Chelicerata</taxon>
        <taxon>Arachnida</taxon>
        <taxon>Acari</taxon>
        <taxon>Parasitiformes</taxon>
        <taxon>Ixodida</taxon>
        <taxon>Ixodoidea</taxon>
        <taxon>Ixodidae</taxon>
        <taxon>Haemaphysalinae</taxon>
        <taxon>Haemaphysalis</taxon>
    </lineage>
</organism>
<dbReference type="PANTHER" id="PTHR10334">
    <property type="entry name" value="CYSTEINE-RICH SECRETORY PROTEIN-RELATED"/>
    <property type="match status" value="1"/>
</dbReference>
<dbReference type="InterPro" id="IPR014044">
    <property type="entry name" value="CAP_dom"/>
</dbReference>
<dbReference type="PROSITE" id="PS01009">
    <property type="entry name" value="CRISP_1"/>
    <property type="match status" value="1"/>
</dbReference>
<evidence type="ECO:0000313" key="3">
    <source>
        <dbReference type="Proteomes" id="UP000821853"/>
    </source>
</evidence>
<dbReference type="Pfam" id="PF00188">
    <property type="entry name" value="CAP"/>
    <property type="match status" value="1"/>
</dbReference>
<dbReference type="InterPro" id="IPR035940">
    <property type="entry name" value="CAP_sf"/>
</dbReference>
<gene>
    <name evidence="2" type="ORF">HPB48_006869</name>
</gene>
<dbReference type="SUPFAM" id="SSF55797">
    <property type="entry name" value="PR-1-like"/>
    <property type="match status" value="1"/>
</dbReference>
<evidence type="ECO:0000313" key="2">
    <source>
        <dbReference type="EMBL" id="KAH9361307.1"/>
    </source>
</evidence>
<reference evidence="2 3" key="1">
    <citation type="journal article" date="2020" name="Cell">
        <title>Large-Scale Comparative Analyses of Tick Genomes Elucidate Their Genetic Diversity and Vector Capacities.</title>
        <authorList>
            <consortium name="Tick Genome and Microbiome Consortium (TIGMIC)"/>
            <person name="Jia N."/>
            <person name="Wang J."/>
            <person name="Shi W."/>
            <person name="Du L."/>
            <person name="Sun Y."/>
            <person name="Zhan W."/>
            <person name="Jiang J.F."/>
            <person name="Wang Q."/>
            <person name="Zhang B."/>
            <person name="Ji P."/>
            <person name="Bell-Sakyi L."/>
            <person name="Cui X.M."/>
            <person name="Yuan T.T."/>
            <person name="Jiang B.G."/>
            <person name="Yang W.F."/>
            <person name="Lam T.T."/>
            <person name="Chang Q.C."/>
            <person name="Ding S.J."/>
            <person name="Wang X.J."/>
            <person name="Zhu J.G."/>
            <person name="Ruan X.D."/>
            <person name="Zhao L."/>
            <person name="Wei J.T."/>
            <person name="Ye R.Z."/>
            <person name="Que T.C."/>
            <person name="Du C.H."/>
            <person name="Zhou Y.H."/>
            <person name="Cheng J.X."/>
            <person name="Dai P.F."/>
            <person name="Guo W.B."/>
            <person name="Han X.H."/>
            <person name="Huang E.J."/>
            <person name="Li L.F."/>
            <person name="Wei W."/>
            <person name="Gao Y.C."/>
            <person name="Liu J.Z."/>
            <person name="Shao H.Z."/>
            <person name="Wang X."/>
            <person name="Wang C.C."/>
            <person name="Yang T.C."/>
            <person name="Huo Q.B."/>
            <person name="Li W."/>
            <person name="Chen H.Y."/>
            <person name="Chen S.E."/>
            <person name="Zhou L.G."/>
            <person name="Ni X.B."/>
            <person name="Tian J.H."/>
            <person name="Sheng Y."/>
            <person name="Liu T."/>
            <person name="Pan Y.S."/>
            <person name="Xia L.Y."/>
            <person name="Li J."/>
            <person name="Zhao F."/>
            <person name="Cao W.C."/>
        </authorList>
    </citation>
    <scope>NUCLEOTIDE SEQUENCE [LARGE SCALE GENOMIC DNA]</scope>
    <source>
        <strain evidence="2">HaeL-2018</strain>
    </source>
</reference>
<feature type="domain" description="SCP" evidence="1">
    <location>
        <begin position="21"/>
        <end position="145"/>
    </location>
</feature>
<dbReference type="SMART" id="SM00198">
    <property type="entry name" value="SCP"/>
    <property type="match status" value="1"/>
</dbReference>
<dbReference type="EMBL" id="JABSTR010000001">
    <property type="protein sequence ID" value="KAH9361307.1"/>
    <property type="molecule type" value="Genomic_DNA"/>
</dbReference>
<dbReference type="InterPro" id="IPR001283">
    <property type="entry name" value="CRISP-related"/>
</dbReference>
<dbReference type="InterPro" id="IPR018244">
    <property type="entry name" value="Allrgn_V5/Tpx1_CS"/>
</dbReference>
<dbReference type="Gene3D" id="3.40.33.10">
    <property type="entry name" value="CAP"/>
    <property type="match status" value="1"/>
</dbReference>
<dbReference type="GO" id="GO:0005576">
    <property type="term" value="C:extracellular region"/>
    <property type="evidence" value="ECO:0007669"/>
    <property type="project" value="InterPro"/>
</dbReference>
<protein>
    <recommendedName>
        <fullName evidence="1">SCP domain-containing protein</fullName>
    </recommendedName>
</protein>
<dbReference type="OMA" id="GIATHGN"/>
<dbReference type="PRINTS" id="PR00837">
    <property type="entry name" value="V5TPXLIKE"/>
</dbReference>
<dbReference type="AlphaFoldDB" id="A0A9J6FEF8"/>
<sequence>MAITGDEPKDFRGEFTKAMRRLQRQVLKRHNKWRRLHGVPPMEHDEKEMCVVVLVLQVLQNLVVVYGPALVGLYECFDNVPGKLVVDAWYDEIKMWDWGKRLKKGCGHFTQVIWKTSKLLGTGIATHGNKVFVVCNYDPRGNQNPYFDINVPRARSDDDDK</sequence>
<dbReference type="VEuPathDB" id="VectorBase:HLOH_047368"/>